<evidence type="ECO:0000256" key="3">
    <source>
        <dbReference type="ARBA" id="ARBA00022989"/>
    </source>
</evidence>
<evidence type="ECO:0000256" key="1">
    <source>
        <dbReference type="ARBA" id="ARBA00004370"/>
    </source>
</evidence>
<evidence type="ECO:0000259" key="7">
    <source>
        <dbReference type="Pfam" id="PF10502"/>
    </source>
</evidence>
<keyword evidence="4 6" id="KW-0472">Membrane</keyword>
<dbReference type="EMBL" id="LOPU01000031">
    <property type="protein sequence ID" value="KTG08357.1"/>
    <property type="molecule type" value="Genomic_DNA"/>
</dbReference>
<evidence type="ECO:0000256" key="6">
    <source>
        <dbReference type="SAM" id="Phobius"/>
    </source>
</evidence>
<feature type="region of interest" description="Disordered" evidence="5">
    <location>
        <begin position="173"/>
        <end position="227"/>
    </location>
</feature>
<evidence type="ECO:0000313" key="9">
    <source>
        <dbReference type="Proteomes" id="UP000054387"/>
    </source>
</evidence>
<dbReference type="GO" id="GO:0006465">
    <property type="term" value="P:signal peptide processing"/>
    <property type="evidence" value="ECO:0007669"/>
    <property type="project" value="InterPro"/>
</dbReference>
<reference evidence="8 9" key="1">
    <citation type="submission" date="2015-12" db="EMBL/GenBank/DDBJ databases">
        <title>Haloprofundus marisrubri gen. nov., sp. nov., an extremely halophilic archaeon isolated from the Discovery deep brine-seawater interface in the Red Sea.</title>
        <authorList>
            <person name="Zhang G."/>
            <person name="Stingl U."/>
            <person name="Rashid M."/>
        </authorList>
    </citation>
    <scope>NUCLEOTIDE SEQUENCE [LARGE SCALE GENOMIC DNA]</scope>
    <source>
        <strain evidence="8 9">SB9</strain>
    </source>
</reference>
<dbReference type="InterPro" id="IPR019533">
    <property type="entry name" value="Peptidase_S26"/>
</dbReference>
<feature type="transmembrane region" description="Helical" evidence="6">
    <location>
        <begin position="145"/>
        <end position="167"/>
    </location>
</feature>
<dbReference type="GO" id="GO:0004252">
    <property type="term" value="F:serine-type endopeptidase activity"/>
    <property type="evidence" value="ECO:0007669"/>
    <property type="project" value="InterPro"/>
</dbReference>
<proteinExistence type="predicted"/>
<evidence type="ECO:0000256" key="2">
    <source>
        <dbReference type="ARBA" id="ARBA00022692"/>
    </source>
</evidence>
<keyword evidence="3 6" id="KW-1133">Transmembrane helix</keyword>
<comment type="subcellular location">
    <subcellularLocation>
        <location evidence="1">Membrane</location>
    </subcellularLocation>
</comment>
<accession>A0A0W1R4K6</accession>
<dbReference type="InterPro" id="IPR001733">
    <property type="entry name" value="Peptidase_S26B"/>
</dbReference>
<feature type="compositionally biased region" description="Low complexity" evidence="5">
    <location>
        <begin position="184"/>
        <end position="214"/>
    </location>
</feature>
<comment type="caution">
    <text evidence="8">The sequence shown here is derived from an EMBL/GenBank/DDBJ whole genome shotgun (WGS) entry which is preliminary data.</text>
</comment>
<keyword evidence="9" id="KW-1185">Reference proteome</keyword>
<dbReference type="InterPro" id="IPR036286">
    <property type="entry name" value="LexA/Signal_pep-like_sf"/>
</dbReference>
<dbReference type="PANTHER" id="PTHR10806">
    <property type="entry name" value="SIGNAL PEPTIDASE COMPLEX CATALYTIC SUBUNIT SEC11"/>
    <property type="match status" value="1"/>
</dbReference>
<name>A0A0W1R4K6_9EURY</name>
<organism evidence="8 9">
    <name type="scientific">Haloprofundus marisrubri</name>
    <dbReference type="NCBI Taxonomy" id="1514971"/>
    <lineage>
        <taxon>Archaea</taxon>
        <taxon>Methanobacteriati</taxon>
        <taxon>Methanobacteriota</taxon>
        <taxon>Stenosarchaea group</taxon>
        <taxon>Halobacteria</taxon>
        <taxon>Halobacteriales</taxon>
        <taxon>Haloferacaceae</taxon>
        <taxon>Haloprofundus</taxon>
    </lineage>
</organism>
<dbReference type="AlphaFoldDB" id="A0A0W1R4K6"/>
<evidence type="ECO:0000256" key="4">
    <source>
        <dbReference type="ARBA" id="ARBA00023136"/>
    </source>
</evidence>
<dbReference type="Gene3D" id="2.10.109.10">
    <property type="entry name" value="Umud Fragment, subunit A"/>
    <property type="match status" value="1"/>
</dbReference>
<feature type="transmembrane region" description="Helical" evidence="6">
    <location>
        <begin position="265"/>
        <end position="283"/>
    </location>
</feature>
<sequence length="421" mass="43135">MNLLTARTRKLLSVLAVLLLVGAVVPFVVYAVPQTVGADQSYVVLSASMSPGIQPGDAVVVGGVASEAISEGDVITFRRSATSETPVTHRVVGVEGEGADRQFVTKGDANEKADPTPVAADSVIGRVVLTLPYVGYVSSFADTPVGFAALVVVPFGLLVATELRGFLRARRSENDLSGDNPTASTDLSSPTTTETTLIDPLDSTTDTAETAEPTDPTHDRGSTDSVDATDSGLTLTRADLTLSLVLLVALGLYAGYIGVTGEDPLSVTVAAGSLTAALLLLVLRQFGFDAGSTSAANDGGSGPDDSGDSDSDGRLAETHTETTHSDVTALARVSLSPACADLPRIDVSERHELSALAAAVGRPVVTDESDGTLLVVDGDVLYACAPTDTETESVSDTESVASNAAYAETATSDEMSVEVAQ</sequence>
<feature type="region of interest" description="Disordered" evidence="5">
    <location>
        <begin position="293"/>
        <end position="324"/>
    </location>
</feature>
<feature type="compositionally biased region" description="Basic and acidic residues" evidence="5">
    <location>
        <begin position="311"/>
        <end position="324"/>
    </location>
</feature>
<dbReference type="NCBIfam" id="TIGR02228">
    <property type="entry name" value="sigpep_I_arch"/>
    <property type="match status" value="1"/>
</dbReference>
<dbReference type="SUPFAM" id="SSF51306">
    <property type="entry name" value="LexA/Signal peptidase"/>
    <property type="match status" value="1"/>
</dbReference>
<dbReference type="Pfam" id="PF10502">
    <property type="entry name" value="Peptidase_S26"/>
    <property type="match status" value="1"/>
</dbReference>
<dbReference type="RefSeq" id="WP_058583077.1">
    <property type="nucleotide sequence ID" value="NZ_LOPU01000031.1"/>
</dbReference>
<feature type="domain" description="Peptidase S26" evidence="7">
    <location>
        <begin position="23"/>
        <end position="97"/>
    </location>
</feature>
<feature type="transmembrane region" description="Helical" evidence="6">
    <location>
        <begin position="240"/>
        <end position="259"/>
    </location>
</feature>
<protein>
    <recommendedName>
        <fullName evidence="7">Peptidase S26 domain-containing protein</fullName>
    </recommendedName>
</protein>
<gene>
    <name evidence="8" type="ORF">AUR64_19180</name>
</gene>
<evidence type="ECO:0000256" key="5">
    <source>
        <dbReference type="SAM" id="MobiDB-lite"/>
    </source>
</evidence>
<evidence type="ECO:0000313" key="8">
    <source>
        <dbReference type="EMBL" id="KTG08357.1"/>
    </source>
</evidence>
<dbReference type="PANTHER" id="PTHR10806:SF6">
    <property type="entry name" value="SIGNAL PEPTIDASE COMPLEX CATALYTIC SUBUNIT SEC11"/>
    <property type="match status" value="1"/>
</dbReference>
<dbReference type="CDD" id="cd06530">
    <property type="entry name" value="S26_SPase_I"/>
    <property type="match status" value="1"/>
</dbReference>
<dbReference type="GO" id="GO:0016020">
    <property type="term" value="C:membrane"/>
    <property type="evidence" value="ECO:0007669"/>
    <property type="project" value="UniProtKB-SubCell"/>
</dbReference>
<dbReference type="STRING" id="1514971.AUR64_19180"/>
<keyword evidence="2 6" id="KW-0812">Transmembrane</keyword>
<dbReference type="Proteomes" id="UP000054387">
    <property type="component" value="Unassembled WGS sequence"/>
</dbReference>
<dbReference type="OrthoDB" id="4822at2157"/>